<dbReference type="AlphaFoldDB" id="A0A6L5R076"/>
<evidence type="ECO:0000313" key="2">
    <source>
        <dbReference type="EMBL" id="MRX43343.1"/>
    </source>
</evidence>
<dbReference type="Gene3D" id="3.40.225.10">
    <property type="entry name" value="Class II aldolase/adducin N-terminal domain"/>
    <property type="match status" value="1"/>
</dbReference>
<evidence type="ECO:0000259" key="1">
    <source>
        <dbReference type="Pfam" id="PF00596"/>
    </source>
</evidence>
<dbReference type="Proteomes" id="UP000476511">
    <property type="component" value="Unassembled WGS sequence"/>
</dbReference>
<evidence type="ECO:0000313" key="3">
    <source>
        <dbReference type="Proteomes" id="UP000476511"/>
    </source>
</evidence>
<reference evidence="2 3" key="1">
    <citation type="submission" date="2019-11" db="EMBL/GenBank/DDBJ databases">
        <title>Agromyces kandeliae sp. nov., isolated from mangrove soil.</title>
        <authorList>
            <person name="Wang R."/>
        </authorList>
    </citation>
    <scope>NUCLEOTIDE SEQUENCE [LARGE SCALE GENOMIC DNA]</scope>
    <source>
        <strain evidence="2 3">Q22</strain>
    </source>
</reference>
<dbReference type="InterPro" id="IPR036409">
    <property type="entry name" value="Aldolase_II/adducin_N_sf"/>
</dbReference>
<dbReference type="Pfam" id="PF00596">
    <property type="entry name" value="Aldolase_II"/>
    <property type="match status" value="1"/>
</dbReference>
<dbReference type="EMBL" id="WKJD01000010">
    <property type="protein sequence ID" value="MRX43343.1"/>
    <property type="molecule type" value="Genomic_DNA"/>
</dbReference>
<comment type="caution">
    <text evidence="2">The sequence shown here is derived from an EMBL/GenBank/DDBJ whole genome shotgun (WGS) entry which is preliminary data.</text>
</comment>
<feature type="non-terminal residue" evidence="2">
    <location>
        <position position="54"/>
    </location>
</feature>
<sequence length="54" mass="5782">MTTFGPQIEVAIARTRADVARLHGELTRYGLVVWTGGNVSGRVPGADLFVIKPS</sequence>
<gene>
    <name evidence="2" type="ORF">GJR97_06335</name>
</gene>
<accession>A0A6L5R076</accession>
<keyword evidence="3" id="KW-1185">Reference proteome</keyword>
<dbReference type="SUPFAM" id="SSF53639">
    <property type="entry name" value="AraD/HMP-PK domain-like"/>
    <property type="match status" value="1"/>
</dbReference>
<dbReference type="RefSeq" id="WP_324613237.1">
    <property type="nucleotide sequence ID" value="NZ_WKJD01000010.1"/>
</dbReference>
<protein>
    <submittedName>
        <fullName evidence="2">L-ribulose-5-phosphate 4-epimerase</fullName>
    </submittedName>
</protein>
<dbReference type="InterPro" id="IPR001303">
    <property type="entry name" value="Aldolase_II/adducin_N"/>
</dbReference>
<proteinExistence type="predicted"/>
<feature type="domain" description="Class II aldolase/adducin N-terminal" evidence="1">
    <location>
        <begin position="18"/>
        <end position="54"/>
    </location>
</feature>
<organism evidence="2 3">
    <name type="scientific">Agromyces kandeliae</name>
    <dbReference type="NCBI Taxonomy" id="2666141"/>
    <lineage>
        <taxon>Bacteria</taxon>
        <taxon>Bacillati</taxon>
        <taxon>Actinomycetota</taxon>
        <taxon>Actinomycetes</taxon>
        <taxon>Micrococcales</taxon>
        <taxon>Microbacteriaceae</taxon>
        <taxon>Agromyces</taxon>
    </lineage>
</organism>
<name>A0A6L5R076_9MICO</name>